<dbReference type="InterPro" id="IPR036457">
    <property type="entry name" value="PPM-type-like_dom_sf"/>
</dbReference>
<organism evidence="2 3">
    <name type="scientific">Punica granatum</name>
    <name type="common">Pomegranate</name>
    <dbReference type="NCBI Taxonomy" id="22663"/>
    <lineage>
        <taxon>Eukaryota</taxon>
        <taxon>Viridiplantae</taxon>
        <taxon>Streptophyta</taxon>
        <taxon>Embryophyta</taxon>
        <taxon>Tracheophyta</taxon>
        <taxon>Spermatophyta</taxon>
        <taxon>Magnoliopsida</taxon>
        <taxon>eudicotyledons</taxon>
        <taxon>Gunneridae</taxon>
        <taxon>Pentapetalae</taxon>
        <taxon>rosids</taxon>
        <taxon>malvids</taxon>
        <taxon>Myrtales</taxon>
        <taxon>Lythraceae</taxon>
        <taxon>Punica</taxon>
    </lineage>
</organism>
<proteinExistence type="predicted"/>
<evidence type="ECO:0008006" key="4">
    <source>
        <dbReference type="Google" id="ProtNLM"/>
    </source>
</evidence>
<name>A0A2I0HIY3_PUNGR</name>
<reference evidence="2 3" key="1">
    <citation type="submission" date="2017-11" db="EMBL/GenBank/DDBJ databases">
        <title>De-novo sequencing of pomegranate (Punica granatum L.) genome.</title>
        <authorList>
            <person name="Akparov Z."/>
            <person name="Amiraslanov A."/>
            <person name="Hajiyeva S."/>
            <person name="Abbasov M."/>
            <person name="Kaur K."/>
            <person name="Hamwieh A."/>
            <person name="Solovyev V."/>
            <person name="Salamov A."/>
            <person name="Braich B."/>
            <person name="Kosarev P."/>
            <person name="Mahmoud A."/>
            <person name="Hajiyev E."/>
            <person name="Babayeva S."/>
            <person name="Izzatullayeva V."/>
            <person name="Mammadov A."/>
            <person name="Mammadov A."/>
            <person name="Sharifova S."/>
            <person name="Ojaghi J."/>
            <person name="Eynullazada K."/>
            <person name="Bayramov B."/>
            <person name="Abdulazimova A."/>
            <person name="Shahmuradov I."/>
        </authorList>
    </citation>
    <scope>NUCLEOTIDE SEQUENCE [LARGE SCALE GENOMIC DNA]</scope>
    <source>
        <strain evidence="3">cv. AG2017</strain>
        <tissue evidence="2">Leaf</tissue>
    </source>
</reference>
<keyword evidence="3" id="KW-1185">Reference proteome</keyword>
<sequence length="232" mass="25062">QKECSAPTFCALPLQPAPPRSRPWRDFGSGSGGFFLSGQIERGALSGPLGPSSVLDASGQVPFSAPIGGNLRKLLGEEAAWVVLVLNFGAKKEAPEEEEVAPVAGRNDVDKVQWALGKAGEDRVHVVVSEEQGWLFVGIYDGFNGPDAPEFLMDNLYRAVYNELQGLFWEVTDGREEGTDLITVGGNVAMIEEPNPSTEKSVEEARFVVNQDNPDQGSGKRVKFQSEGVEVR</sequence>
<dbReference type="SUPFAM" id="SSF81606">
    <property type="entry name" value="PP2C-like"/>
    <property type="match status" value="1"/>
</dbReference>
<dbReference type="Proteomes" id="UP000233551">
    <property type="component" value="Unassembled WGS sequence"/>
</dbReference>
<dbReference type="AlphaFoldDB" id="A0A2I0HIY3"/>
<accession>A0A2I0HIY3</accession>
<feature type="region of interest" description="Disordered" evidence="1">
    <location>
        <begin position="210"/>
        <end position="232"/>
    </location>
</feature>
<dbReference type="EMBL" id="PGOL01008511">
    <property type="protein sequence ID" value="PKI31641.1"/>
    <property type="molecule type" value="Genomic_DNA"/>
</dbReference>
<dbReference type="Gene3D" id="3.60.40.10">
    <property type="entry name" value="PPM-type phosphatase domain"/>
    <property type="match status" value="1"/>
</dbReference>
<comment type="caution">
    <text evidence="2">The sequence shown here is derived from an EMBL/GenBank/DDBJ whole genome shotgun (WGS) entry which is preliminary data.</text>
</comment>
<protein>
    <recommendedName>
        <fullName evidence="4">PPM-type phosphatase domain-containing protein</fullName>
    </recommendedName>
</protein>
<evidence type="ECO:0000256" key="1">
    <source>
        <dbReference type="SAM" id="MobiDB-lite"/>
    </source>
</evidence>
<feature type="non-terminal residue" evidence="2">
    <location>
        <position position="1"/>
    </location>
</feature>
<dbReference type="STRING" id="22663.A0A2I0HIY3"/>
<evidence type="ECO:0000313" key="2">
    <source>
        <dbReference type="EMBL" id="PKI31641.1"/>
    </source>
</evidence>
<evidence type="ECO:0000313" key="3">
    <source>
        <dbReference type="Proteomes" id="UP000233551"/>
    </source>
</evidence>
<gene>
    <name evidence="2" type="ORF">CRG98_047967</name>
</gene>